<organism evidence="1">
    <name type="scientific">Lygus hesperus</name>
    <name type="common">Western plant bug</name>
    <dbReference type="NCBI Taxonomy" id="30085"/>
    <lineage>
        <taxon>Eukaryota</taxon>
        <taxon>Metazoa</taxon>
        <taxon>Ecdysozoa</taxon>
        <taxon>Arthropoda</taxon>
        <taxon>Hexapoda</taxon>
        <taxon>Insecta</taxon>
        <taxon>Pterygota</taxon>
        <taxon>Neoptera</taxon>
        <taxon>Paraneoptera</taxon>
        <taxon>Hemiptera</taxon>
        <taxon>Heteroptera</taxon>
        <taxon>Panheteroptera</taxon>
        <taxon>Cimicomorpha</taxon>
        <taxon>Miridae</taxon>
        <taxon>Mirini</taxon>
        <taxon>Lygus</taxon>
    </lineage>
</organism>
<name>A0A0A9WTE7_LYGHE</name>
<proteinExistence type="predicted"/>
<dbReference type="EMBL" id="GBHO01031872">
    <property type="protein sequence ID" value="JAG11732.1"/>
    <property type="molecule type" value="Transcribed_RNA"/>
</dbReference>
<evidence type="ECO:0000313" key="1">
    <source>
        <dbReference type="EMBL" id="JAG11732.1"/>
    </source>
</evidence>
<evidence type="ECO:0000313" key="2">
    <source>
        <dbReference type="EMBL" id="JAQ04893.1"/>
    </source>
</evidence>
<reference evidence="1" key="2">
    <citation type="submission" date="2014-07" db="EMBL/GenBank/DDBJ databases">
        <authorList>
            <person name="Hull J."/>
        </authorList>
    </citation>
    <scope>NUCLEOTIDE SEQUENCE</scope>
</reference>
<reference evidence="2" key="3">
    <citation type="journal article" date="2016" name="Gigascience">
        <title>De novo construction of an expanded transcriptome assembly for the western tarnished plant bug, Lygus hesperus.</title>
        <authorList>
            <person name="Tassone E.E."/>
            <person name="Geib S.M."/>
            <person name="Hall B."/>
            <person name="Fabrick J.A."/>
            <person name="Brent C.S."/>
            <person name="Hull J.J."/>
        </authorList>
    </citation>
    <scope>NUCLEOTIDE SEQUENCE</scope>
</reference>
<reference evidence="1" key="1">
    <citation type="journal article" date="2014" name="PLoS ONE">
        <title>Transcriptome-Based Identification of ABC Transporters in the Western Tarnished Plant Bug Lygus hesperus.</title>
        <authorList>
            <person name="Hull J.J."/>
            <person name="Chaney K."/>
            <person name="Geib S.M."/>
            <person name="Fabrick J.A."/>
            <person name="Brent C.S."/>
            <person name="Walsh D."/>
            <person name="Lavine L.C."/>
        </authorList>
    </citation>
    <scope>NUCLEOTIDE SEQUENCE</scope>
</reference>
<accession>A0A0A9WTE7</accession>
<protein>
    <submittedName>
        <fullName evidence="1">Uncharacterized protein</fullName>
    </submittedName>
</protein>
<dbReference type="AlphaFoldDB" id="A0A0A9WTE7"/>
<gene>
    <name evidence="1" type="ORF">CM83_20209</name>
    <name evidence="2" type="ORF">g.93601</name>
</gene>
<sequence>MDEVVKLNEDHISRLILAFVHIAADMYHARRQQEQQQEHQQLQKNVSSDAPKAIPQLYRNMTLTAMPPTQPLINFPAGQTSNVAKGQVSYTVAEVLPSTQLPAVTSFSSSSHVLPATSYLSSGAAHASTPLPAPP</sequence>
<dbReference type="EMBL" id="GDHC01013736">
    <property type="protein sequence ID" value="JAQ04893.1"/>
    <property type="molecule type" value="Transcribed_RNA"/>
</dbReference>